<dbReference type="RefSeq" id="NP_001085596.1">
    <property type="nucleotide sequence ID" value="NM_001092127.1"/>
</dbReference>
<dbReference type="Pfam" id="PF00010">
    <property type="entry name" value="HLH"/>
    <property type="match status" value="1"/>
</dbReference>
<keyword evidence="8" id="KW-0010">Activator</keyword>
<dbReference type="GO" id="GO:0045944">
    <property type="term" value="P:positive regulation of transcription by RNA polymerase II"/>
    <property type="evidence" value="ECO:0007669"/>
    <property type="project" value="TreeGrafter"/>
</dbReference>
<dbReference type="GeneID" id="444022"/>
<dbReference type="InterPro" id="IPR022575">
    <property type="entry name" value="NeuroD_DUF"/>
</dbReference>
<evidence type="ECO:0000256" key="11">
    <source>
        <dbReference type="ARBA" id="ARBA00062384"/>
    </source>
</evidence>
<keyword evidence="6 12" id="KW-0805">Transcription regulation</keyword>
<dbReference type="GO" id="GO:0046982">
    <property type="term" value="F:protein heterodimerization activity"/>
    <property type="evidence" value="ECO:0007669"/>
    <property type="project" value="UniProtKB-ARBA"/>
</dbReference>
<evidence type="ECO:0000256" key="10">
    <source>
        <dbReference type="ARBA" id="ARBA00023242"/>
    </source>
</evidence>
<dbReference type="CTD" id="444022"/>
<dbReference type="InterPro" id="IPR011598">
    <property type="entry name" value="bHLH_dom"/>
</dbReference>
<organism evidence="15 16">
    <name type="scientific">Xenopus laevis</name>
    <name type="common">African clawed frog</name>
    <dbReference type="NCBI Taxonomy" id="8355"/>
    <lineage>
        <taxon>Eukaryota</taxon>
        <taxon>Metazoa</taxon>
        <taxon>Chordata</taxon>
        <taxon>Craniata</taxon>
        <taxon>Vertebrata</taxon>
        <taxon>Euteleostomi</taxon>
        <taxon>Amphibia</taxon>
        <taxon>Batrachia</taxon>
        <taxon>Anura</taxon>
        <taxon>Pipoidea</taxon>
        <taxon>Pipidae</taxon>
        <taxon>Xenopodinae</taxon>
        <taxon>Xenopus</taxon>
        <taxon>Xenopus</taxon>
    </lineage>
</organism>
<evidence type="ECO:0000313" key="15">
    <source>
        <dbReference type="EMBL" id="OCT61215.1"/>
    </source>
</evidence>
<dbReference type="EMBL" id="CM004483">
    <property type="protein sequence ID" value="OCT61215.1"/>
    <property type="molecule type" value="Genomic_DNA"/>
</dbReference>
<dbReference type="PIRSF" id="PIRSF015618">
    <property type="entry name" value="bHLH_NeuroD"/>
    <property type="match status" value="1"/>
</dbReference>
<keyword evidence="4 12" id="KW-0221">Differentiation</keyword>
<evidence type="ECO:0000256" key="1">
    <source>
        <dbReference type="ARBA" id="ARBA00004496"/>
    </source>
</evidence>
<reference evidence="16" key="1">
    <citation type="journal article" date="2016" name="Nature">
        <title>Genome evolution in the allotetraploid frog Xenopus laevis.</title>
        <authorList>
            <person name="Session A.M."/>
            <person name="Uno Y."/>
            <person name="Kwon T."/>
            <person name="Chapman J.A."/>
            <person name="Toyoda A."/>
            <person name="Takahashi S."/>
            <person name="Fukui A."/>
            <person name="Hikosaka A."/>
            <person name="Suzuki A."/>
            <person name="Kondo M."/>
            <person name="van Heeringen S.J."/>
            <person name="Quigley I."/>
            <person name="Heinz S."/>
            <person name="Ogino H."/>
            <person name="Ochi H."/>
            <person name="Hellsten U."/>
            <person name="Lyons J.B."/>
            <person name="Simakov O."/>
            <person name="Putnam N."/>
            <person name="Stites J."/>
            <person name="Kuroki Y."/>
            <person name="Tanaka T."/>
            <person name="Michiue T."/>
            <person name="Watanabe M."/>
            <person name="Bogdanovic O."/>
            <person name="Lister R."/>
            <person name="Georgiou G."/>
            <person name="Paranjpe S.S."/>
            <person name="van Kruijsbergen I."/>
            <person name="Shu S."/>
            <person name="Carlson J."/>
            <person name="Kinoshita T."/>
            <person name="Ohta Y."/>
            <person name="Mawaribuchi S."/>
            <person name="Jenkins J."/>
            <person name="Grimwood J."/>
            <person name="Schmutz J."/>
            <person name="Mitros T."/>
            <person name="Mozaffari S.V."/>
            <person name="Suzuki Y."/>
            <person name="Haramoto Y."/>
            <person name="Yamamoto T.S."/>
            <person name="Takagi C."/>
            <person name="Heald R."/>
            <person name="Miller K."/>
            <person name="Haudenschild C."/>
            <person name="Kitzman J."/>
            <person name="Nakayama T."/>
            <person name="Izutsu Y."/>
            <person name="Robert J."/>
            <person name="Fortriede J."/>
            <person name="Burns K."/>
            <person name="Lotay V."/>
            <person name="Karimi K."/>
            <person name="Yasuoka Y."/>
            <person name="Dichmann D.S."/>
            <person name="Flajnik M.F."/>
            <person name="Houston D.W."/>
            <person name="Shendure J."/>
            <person name="DuPasquier L."/>
            <person name="Vize P.D."/>
            <person name="Zorn A.M."/>
            <person name="Ito M."/>
            <person name="Marcotte E.M."/>
            <person name="Wallingford J.B."/>
            <person name="Ito Y."/>
            <person name="Asashima M."/>
            <person name="Ueno N."/>
            <person name="Matsuda Y."/>
            <person name="Veenstra G.J."/>
            <person name="Fujiyama A."/>
            <person name="Harland R.M."/>
            <person name="Taira M."/>
            <person name="Rokhsar D.S."/>
        </authorList>
    </citation>
    <scope>NUCLEOTIDE SEQUENCE [LARGE SCALE GENOMIC DNA]</scope>
    <source>
        <strain evidence="16">J</strain>
    </source>
</reference>
<evidence type="ECO:0000256" key="5">
    <source>
        <dbReference type="ARBA" id="ARBA00022902"/>
    </source>
</evidence>
<dbReference type="GO" id="GO:0005634">
    <property type="term" value="C:nucleus"/>
    <property type="evidence" value="ECO:0007669"/>
    <property type="project" value="UniProtKB-SubCell"/>
</dbReference>
<evidence type="ECO:0000256" key="6">
    <source>
        <dbReference type="ARBA" id="ARBA00023015"/>
    </source>
</evidence>
<dbReference type="Gene3D" id="4.10.280.10">
    <property type="entry name" value="Helix-loop-helix DNA-binding domain"/>
    <property type="match status" value="1"/>
</dbReference>
<accession>A0A974BVI8</accession>
<keyword evidence="7 12" id="KW-0238">DNA-binding</keyword>
<evidence type="ECO:0000313" key="16">
    <source>
        <dbReference type="Proteomes" id="UP000694892"/>
    </source>
</evidence>
<evidence type="ECO:0000256" key="2">
    <source>
        <dbReference type="ARBA" id="ARBA00022473"/>
    </source>
</evidence>
<feature type="compositionally biased region" description="Acidic residues" evidence="13">
    <location>
        <begin position="58"/>
        <end position="83"/>
    </location>
</feature>
<dbReference type="Proteomes" id="UP000694892">
    <property type="component" value="Chromosome 9_10S"/>
</dbReference>
<feature type="compositionally biased region" description="Basic and acidic residues" evidence="13">
    <location>
        <begin position="30"/>
        <end position="57"/>
    </location>
</feature>
<dbReference type="PANTHER" id="PTHR19290">
    <property type="entry name" value="BASIC HELIX-LOOP-HELIX PROTEIN NEUROGENIN-RELATED"/>
    <property type="match status" value="1"/>
</dbReference>
<sequence>MTKSYGENGLILAETPGSRGWVQECLSSQGEHDLEKKEGEMESVIKEDDEDSLKNPNEEENMEEDEGDEEDEDDDDEDDEDDDQKPKRRGPKKKKMTKARVERFKVRRMKANARERNRMHGLNDALDTLRKVVPCYSKTQKLSKIETLRLAKNYIWALSEILRSGKSPDLVSFVQTLCKGLSQPTTNLVAGCLQLNPRTFLPEQSQDVPSHMQVASSSFPLHPYPYQSPGLPSPPYGTMDSSHVFHVKPHSYGAALEPFFDSSTVTDCTSPSFDGPLSPPLSVNGNFTFKHEPSSEYDKNYMFTMHYPAATISQGHGSLFSTGAPRCEIPIDTIMSYDGHSHHERVMSAQLNAIFHD</sequence>
<dbReference type="Pfam" id="PF12533">
    <property type="entry name" value="Neuro_bHLH"/>
    <property type="match status" value="1"/>
</dbReference>
<keyword evidence="3" id="KW-0963">Cytoplasm</keyword>
<dbReference type="PROSITE" id="PS50888">
    <property type="entry name" value="BHLH"/>
    <property type="match status" value="1"/>
</dbReference>
<dbReference type="InterPro" id="IPR050359">
    <property type="entry name" value="bHLH_transcription_factors"/>
</dbReference>
<proteinExistence type="predicted"/>
<evidence type="ECO:0000256" key="13">
    <source>
        <dbReference type="SAM" id="MobiDB-lite"/>
    </source>
</evidence>
<dbReference type="GO" id="GO:0000981">
    <property type="term" value="F:DNA-binding transcription factor activity, RNA polymerase II-specific"/>
    <property type="evidence" value="ECO:0007669"/>
    <property type="project" value="TreeGrafter"/>
</dbReference>
<dbReference type="OMA" id="SFKHEPA"/>
<evidence type="ECO:0000259" key="14">
    <source>
        <dbReference type="PROSITE" id="PS50888"/>
    </source>
</evidence>
<evidence type="ECO:0000256" key="12">
    <source>
        <dbReference type="PIRNR" id="PIRNR015618"/>
    </source>
</evidence>
<dbReference type="Xenbase" id="XB-GENE-963762">
    <property type="gene designation" value="neurod1.S"/>
</dbReference>
<evidence type="ECO:0000256" key="7">
    <source>
        <dbReference type="ARBA" id="ARBA00023125"/>
    </source>
</evidence>
<comment type="subcellular location">
    <subcellularLocation>
        <location evidence="1">Cytoplasm</location>
    </subcellularLocation>
    <subcellularLocation>
        <location evidence="12">Nucleus</location>
    </subcellularLocation>
</comment>
<dbReference type="GO" id="GO:0005737">
    <property type="term" value="C:cytoplasm"/>
    <property type="evidence" value="ECO:0007669"/>
    <property type="project" value="UniProtKB-SubCell"/>
</dbReference>
<gene>
    <name evidence="17" type="primary">neurod1.S</name>
    <name evidence="15" type="ORF">XELAEV_18047238mg</name>
</gene>
<keyword evidence="10 12" id="KW-0539">Nucleus</keyword>
<keyword evidence="5 12" id="KW-0524">Neurogenesis</keyword>
<feature type="compositionally biased region" description="Basic residues" evidence="13">
    <location>
        <begin position="86"/>
        <end position="98"/>
    </location>
</feature>
<dbReference type="PANTHER" id="PTHR19290:SF88">
    <property type="entry name" value="NEUROGENIC DIFFERENTIATION FACTOR 1"/>
    <property type="match status" value="1"/>
</dbReference>
<protein>
    <recommendedName>
        <fullName evidence="12">Neurogenic differentiation factor</fullName>
    </recommendedName>
</protein>
<keyword evidence="2 12" id="KW-0217">Developmental protein</keyword>
<name>A0A974BVI8_XENLA</name>
<dbReference type="OrthoDB" id="10039134at2759"/>
<dbReference type="SMART" id="SM00353">
    <property type="entry name" value="HLH"/>
    <property type="match status" value="1"/>
</dbReference>
<feature type="domain" description="BHLH" evidence="14">
    <location>
        <begin position="106"/>
        <end position="158"/>
    </location>
</feature>
<dbReference type="GO" id="GO:0070888">
    <property type="term" value="F:E-box binding"/>
    <property type="evidence" value="ECO:0007669"/>
    <property type="project" value="TreeGrafter"/>
</dbReference>
<dbReference type="InterPro" id="IPR036638">
    <property type="entry name" value="HLH_DNA-bd_sf"/>
</dbReference>
<dbReference type="AGR" id="Xenbase:XB-GENE-963762"/>
<dbReference type="GO" id="GO:0007423">
    <property type="term" value="P:sensory organ development"/>
    <property type="evidence" value="ECO:0007669"/>
    <property type="project" value="TreeGrafter"/>
</dbReference>
<dbReference type="KEGG" id="xla:444022"/>
<evidence type="ECO:0000256" key="4">
    <source>
        <dbReference type="ARBA" id="ARBA00022782"/>
    </source>
</evidence>
<dbReference type="InterPro" id="IPR016637">
    <property type="entry name" value="TF_bHLH_NeuroD"/>
</dbReference>
<keyword evidence="9 12" id="KW-0804">Transcription</keyword>
<evidence type="ECO:0000313" key="17">
    <source>
        <dbReference type="Xenbase" id="XB-GENE-963762"/>
    </source>
</evidence>
<dbReference type="FunFam" id="4.10.280.10:FF:000006">
    <property type="entry name" value="Neurogenic differentiation factor"/>
    <property type="match status" value="1"/>
</dbReference>
<comment type="subunit">
    <text evidence="11">Efficient DNA binding requires dimerization with another bHLH protein. Forms a heterodimer with the bHLH protein hes2, and weakly interacts with hey1/hrt1.</text>
</comment>
<evidence type="ECO:0000256" key="3">
    <source>
        <dbReference type="ARBA" id="ARBA00022490"/>
    </source>
</evidence>
<dbReference type="AlphaFoldDB" id="A0A974BVI8"/>
<feature type="region of interest" description="Disordered" evidence="13">
    <location>
        <begin position="1"/>
        <end position="100"/>
    </location>
</feature>
<dbReference type="SUPFAM" id="SSF47459">
    <property type="entry name" value="HLH, helix-loop-helix DNA-binding domain"/>
    <property type="match status" value="1"/>
</dbReference>
<evidence type="ECO:0000256" key="9">
    <source>
        <dbReference type="ARBA" id="ARBA00023163"/>
    </source>
</evidence>
<dbReference type="GO" id="GO:0061564">
    <property type="term" value="P:axon development"/>
    <property type="evidence" value="ECO:0007669"/>
    <property type="project" value="TreeGrafter"/>
</dbReference>
<evidence type="ECO:0000256" key="8">
    <source>
        <dbReference type="ARBA" id="ARBA00023159"/>
    </source>
</evidence>